<feature type="transmembrane region" description="Helical" evidence="1">
    <location>
        <begin position="80"/>
        <end position="103"/>
    </location>
</feature>
<evidence type="ECO:0000256" key="1">
    <source>
        <dbReference type="SAM" id="Phobius"/>
    </source>
</evidence>
<name>A0AAQ3T7M5_PASNO</name>
<sequence length="152" mass="16433">MGFPGTHPARKLLRGGGSATAGRALGLDLDGFGDIFSNLWQLVKANAAELLSYVAALFSALATKVDDLFPPDTRSEALGWWLHVAVTVVLPAALGSLLLFCLARCCCGRRRARGGRFMAAPGRRGGRMPRGVFEDNPRLYFRDLRAGKPLVY</sequence>
<protein>
    <submittedName>
        <fullName evidence="2">Uncharacterized protein</fullName>
    </submittedName>
</protein>
<dbReference type="InterPro" id="IPR039926">
    <property type="entry name" value="Egg_app_1"/>
</dbReference>
<keyword evidence="3" id="KW-1185">Reference proteome</keyword>
<dbReference type="PANTHER" id="PTHR33333">
    <property type="entry name" value="ERYTHROCYTE MEMBRANE PROTEIN 1-LIKE"/>
    <property type="match status" value="1"/>
</dbReference>
<dbReference type="AlphaFoldDB" id="A0AAQ3T7M5"/>
<dbReference type="EMBL" id="CP144747">
    <property type="protein sequence ID" value="WVZ66647.1"/>
    <property type="molecule type" value="Genomic_DNA"/>
</dbReference>
<keyword evidence="1" id="KW-1133">Transmembrane helix</keyword>
<dbReference type="PANTHER" id="PTHR33333:SF46">
    <property type="entry name" value="LOW QUALITY PROTEIN: GLYCINE-RICH PROTEIN DOT1"/>
    <property type="match status" value="1"/>
</dbReference>
<gene>
    <name evidence="2" type="ORF">U9M48_015837</name>
</gene>
<proteinExistence type="predicted"/>
<dbReference type="Proteomes" id="UP001341281">
    <property type="component" value="Chromosome 03"/>
</dbReference>
<keyword evidence="1" id="KW-0812">Transmembrane</keyword>
<accession>A0AAQ3T7M5</accession>
<evidence type="ECO:0000313" key="2">
    <source>
        <dbReference type="EMBL" id="WVZ66647.1"/>
    </source>
</evidence>
<organism evidence="2 3">
    <name type="scientific">Paspalum notatum var. saurae</name>
    <dbReference type="NCBI Taxonomy" id="547442"/>
    <lineage>
        <taxon>Eukaryota</taxon>
        <taxon>Viridiplantae</taxon>
        <taxon>Streptophyta</taxon>
        <taxon>Embryophyta</taxon>
        <taxon>Tracheophyta</taxon>
        <taxon>Spermatophyta</taxon>
        <taxon>Magnoliopsida</taxon>
        <taxon>Liliopsida</taxon>
        <taxon>Poales</taxon>
        <taxon>Poaceae</taxon>
        <taxon>PACMAD clade</taxon>
        <taxon>Panicoideae</taxon>
        <taxon>Andropogonodae</taxon>
        <taxon>Paspaleae</taxon>
        <taxon>Paspalinae</taxon>
        <taxon>Paspalum</taxon>
    </lineage>
</organism>
<evidence type="ECO:0000313" key="3">
    <source>
        <dbReference type="Proteomes" id="UP001341281"/>
    </source>
</evidence>
<reference evidence="2 3" key="1">
    <citation type="submission" date="2024-02" db="EMBL/GenBank/DDBJ databases">
        <title>High-quality chromosome-scale genome assembly of Pensacola bahiagrass (Paspalum notatum Flugge var. saurae).</title>
        <authorList>
            <person name="Vega J.M."/>
            <person name="Podio M."/>
            <person name="Orjuela J."/>
            <person name="Siena L.A."/>
            <person name="Pessino S.C."/>
            <person name="Combes M.C."/>
            <person name="Mariac C."/>
            <person name="Albertini E."/>
            <person name="Pupilli F."/>
            <person name="Ortiz J.P.A."/>
            <person name="Leblanc O."/>
        </authorList>
    </citation>
    <scope>NUCLEOTIDE SEQUENCE [LARGE SCALE GENOMIC DNA]</scope>
    <source>
        <strain evidence="2">R1</strain>
        <tissue evidence="2">Leaf</tissue>
    </source>
</reference>
<keyword evidence="1" id="KW-0472">Membrane</keyword>